<name>A0A1C7P6M7_9HYPH</name>
<accession>A0A1C7P6M7</accession>
<dbReference type="Proteomes" id="UP000093111">
    <property type="component" value="Unassembled WGS sequence"/>
</dbReference>
<proteinExistence type="predicted"/>
<dbReference type="AlphaFoldDB" id="A0A1C7P6M7"/>
<dbReference type="EMBL" id="LGLV01000004">
    <property type="protein sequence ID" value="OBZ96837.1"/>
    <property type="molecule type" value="Genomic_DNA"/>
</dbReference>
<reference evidence="1 2" key="1">
    <citation type="journal article" date="2016" name="Syst. Appl. Microbiol.">
        <title>Pararhizobium polonicum sp. nov. isolated from tumors on stone fruit rootstocks.</title>
        <authorList>
            <person name="Pulawska J."/>
            <person name="Kuzmanovic N."/>
            <person name="Willems A."/>
            <person name="Pothier J.F."/>
        </authorList>
    </citation>
    <scope>NUCLEOTIDE SEQUENCE [LARGE SCALE GENOMIC DNA]</scope>
    <source>
        <strain evidence="1 2">F5.1</strain>
    </source>
</reference>
<evidence type="ECO:0000313" key="1">
    <source>
        <dbReference type="EMBL" id="OBZ96837.1"/>
    </source>
</evidence>
<keyword evidence="2" id="KW-1185">Reference proteome</keyword>
<sequence length="77" mass="9084">MFRLHSDWPQIIKELRTVHGIGLTEAIEAAFSHAGCRRWCNRRMNLFERCRKQAAHHLRVHGSEGLIVYENGLFRVR</sequence>
<evidence type="ECO:0000313" key="2">
    <source>
        <dbReference type="Proteomes" id="UP000093111"/>
    </source>
</evidence>
<comment type="caution">
    <text evidence="1">The sequence shown here is derived from an EMBL/GenBank/DDBJ whole genome shotgun (WGS) entry which is preliminary data.</text>
</comment>
<gene>
    <name evidence="1" type="ORF">ADU59_03650</name>
</gene>
<organism evidence="1 2">
    <name type="scientific">Pararhizobium polonicum</name>
    <dbReference type="NCBI Taxonomy" id="1612624"/>
    <lineage>
        <taxon>Bacteria</taxon>
        <taxon>Pseudomonadati</taxon>
        <taxon>Pseudomonadota</taxon>
        <taxon>Alphaproteobacteria</taxon>
        <taxon>Hyphomicrobiales</taxon>
        <taxon>Rhizobiaceae</taxon>
        <taxon>Rhizobium/Agrobacterium group</taxon>
        <taxon>Pararhizobium</taxon>
    </lineage>
</organism>
<protein>
    <submittedName>
        <fullName evidence="1">Uncharacterized protein</fullName>
    </submittedName>
</protein>